<proteinExistence type="predicted"/>
<dbReference type="RefSeq" id="WP_090994348.1">
    <property type="nucleotide sequence ID" value="NZ_FOPP01000006.1"/>
</dbReference>
<evidence type="ECO:0000313" key="2">
    <source>
        <dbReference type="Proteomes" id="UP000199666"/>
    </source>
</evidence>
<name>A0A1I2Y4T5_9SPHI</name>
<dbReference type="Proteomes" id="UP000199666">
    <property type="component" value="Unassembled WGS sequence"/>
</dbReference>
<reference evidence="1 2" key="1">
    <citation type="submission" date="2016-10" db="EMBL/GenBank/DDBJ databases">
        <authorList>
            <person name="de Groot N.N."/>
        </authorList>
    </citation>
    <scope>NUCLEOTIDE SEQUENCE [LARGE SCALE GENOMIC DNA]</scope>
    <source>
        <strain evidence="1 2">DSM 18684</strain>
    </source>
</reference>
<gene>
    <name evidence="1" type="ORF">SAMN04489864_106228</name>
</gene>
<keyword evidence="2" id="KW-1185">Reference proteome</keyword>
<dbReference type="STRING" id="414048.SAMN04489864_106228"/>
<dbReference type="AlphaFoldDB" id="A0A1I2Y4T5"/>
<dbReference type="Pfam" id="PF13376">
    <property type="entry name" value="OmdA"/>
    <property type="match status" value="1"/>
</dbReference>
<evidence type="ECO:0000313" key="1">
    <source>
        <dbReference type="EMBL" id="SFH20744.1"/>
    </source>
</evidence>
<protein>
    <submittedName>
        <fullName evidence="1">Uncharacterized conserved protein YdeI, YjbR/CyaY-like superfamily, DUF1801 family</fullName>
    </submittedName>
</protein>
<sequence>MQKQDVEIFYPESVSAWRKWLAKNHLSKQAVWVVFYKKAAEKASITWSESVDVALCFGWIDSKKIKIDEQKSHQFFSKRKPNSTWSKINKTKVEQLIADGLMADAGFKTIEVAKQNGSWNILDSVEDLVIPADLELAFNDNSRAKDFFLQLSKSSKKAILQWLVLAKRPETRIKRIAEVIELANQQKKPKHIT</sequence>
<organism evidence="1 2">
    <name type="scientific">Pedobacter insulae</name>
    <dbReference type="NCBI Taxonomy" id="414048"/>
    <lineage>
        <taxon>Bacteria</taxon>
        <taxon>Pseudomonadati</taxon>
        <taxon>Bacteroidota</taxon>
        <taxon>Sphingobacteriia</taxon>
        <taxon>Sphingobacteriales</taxon>
        <taxon>Sphingobacteriaceae</taxon>
        <taxon>Pedobacter</taxon>
    </lineage>
</organism>
<dbReference type="EMBL" id="FOPP01000006">
    <property type="protein sequence ID" value="SFH20744.1"/>
    <property type="molecule type" value="Genomic_DNA"/>
</dbReference>
<dbReference type="OrthoDB" id="9796999at2"/>
<accession>A0A1I2Y4T5</accession>